<feature type="transmembrane region" description="Helical" evidence="1">
    <location>
        <begin position="75"/>
        <end position="94"/>
    </location>
</feature>
<dbReference type="Proteomes" id="UP000649617">
    <property type="component" value="Unassembled WGS sequence"/>
</dbReference>
<reference evidence="2" key="1">
    <citation type="submission" date="2021-02" db="EMBL/GenBank/DDBJ databases">
        <authorList>
            <person name="Dougan E. K."/>
            <person name="Rhodes N."/>
            <person name="Thang M."/>
            <person name="Chan C."/>
        </authorList>
    </citation>
    <scope>NUCLEOTIDE SEQUENCE</scope>
</reference>
<sequence length="280" mass="30176">LYVQRDSLVKMFGLCALQLAVCLVIAGVVHSFLLDLDESAESAPPASGGHEHHEPYLPVGKVIPLPEGAPPLLVAGYWGLSLLNLVLIMILWNYRSSHPCNYVTLALLTLSMGCFWGVSSSHFAFAEHMLFLAHMVVTLGVASLVCLCLRYQEKCFQHVVSSALAALCFGWTLGLALAYIYSELALDSWGVARPWAAAGLSMAALFFIFLYMLHSLVHGATDDLIGLVGGMDASIMAIISLPYLLLLLACCVPSALQWVQHEPTAPAVPATSRAERPANP</sequence>
<keyword evidence="1" id="KW-1133">Transmembrane helix</keyword>
<feature type="non-terminal residue" evidence="2">
    <location>
        <position position="280"/>
    </location>
</feature>
<feature type="transmembrane region" description="Helical" evidence="1">
    <location>
        <begin position="225"/>
        <end position="249"/>
    </location>
</feature>
<organism evidence="2 3">
    <name type="scientific">Symbiodinium pilosum</name>
    <name type="common">Dinoflagellate</name>
    <dbReference type="NCBI Taxonomy" id="2952"/>
    <lineage>
        <taxon>Eukaryota</taxon>
        <taxon>Sar</taxon>
        <taxon>Alveolata</taxon>
        <taxon>Dinophyceae</taxon>
        <taxon>Suessiales</taxon>
        <taxon>Symbiodiniaceae</taxon>
        <taxon>Symbiodinium</taxon>
    </lineage>
</organism>
<keyword evidence="1" id="KW-0812">Transmembrane</keyword>
<evidence type="ECO:0000313" key="2">
    <source>
        <dbReference type="EMBL" id="CAE7681803.1"/>
    </source>
</evidence>
<keyword evidence="1" id="KW-0472">Membrane</keyword>
<proteinExistence type="predicted"/>
<feature type="transmembrane region" description="Helical" evidence="1">
    <location>
        <begin position="163"/>
        <end position="182"/>
    </location>
</feature>
<protein>
    <submittedName>
        <fullName evidence="2">VDE1 protein</fullName>
    </submittedName>
</protein>
<feature type="transmembrane region" description="Helical" evidence="1">
    <location>
        <begin position="101"/>
        <end position="119"/>
    </location>
</feature>
<dbReference type="AlphaFoldDB" id="A0A812WM19"/>
<keyword evidence="3" id="KW-1185">Reference proteome</keyword>
<comment type="caution">
    <text evidence="2">The sequence shown here is derived from an EMBL/GenBank/DDBJ whole genome shotgun (WGS) entry which is preliminary data.</text>
</comment>
<evidence type="ECO:0000256" key="1">
    <source>
        <dbReference type="SAM" id="Phobius"/>
    </source>
</evidence>
<feature type="transmembrane region" description="Helical" evidence="1">
    <location>
        <begin position="194"/>
        <end position="213"/>
    </location>
</feature>
<feature type="transmembrane region" description="Helical" evidence="1">
    <location>
        <begin position="12"/>
        <end position="33"/>
    </location>
</feature>
<accession>A0A812WM19</accession>
<name>A0A812WM19_SYMPI</name>
<evidence type="ECO:0000313" key="3">
    <source>
        <dbReference type="Proteomes" id="UP000649617"/>
    </source>
</evidence>
<gene>
    <name evidence="2" type="primary">VDE1</name>
    <name evidence="2" type="ORF">SPIL2461_LOCUS18998</name>
</gene>
<feature type="transmembrane region" description="Helical" evidence="1">
    <location>
        <begin position="131"/>
        <end position="151"/>
    </location>
</feature>
<dbReference type="EMBL" id="CAJNIZ010044210">
    <property type="protein sequence ID" value="CAE7681803.1"/>
    <property type="molecule type" value="Genomic_DNA"/>
</dbReference>